<accession>A0A0E9VZY0</accession>
<protein>
    <submittedName>
        <fullName evidence="2">Uncharacterized protein</fullName>
    </submittedName>
</protein>
<name>A0A0E9VZY0_ANGAN</name>
<evidence type="ECO:0000313" key="2">
    <source>
        <dbReference type="EMBL" id="JAH83667.1"/>
    </source>
</evidence>
<proteinExistence type="predicted"/>
<dbReference type="PROSITE" id="PS51257">
    <property type="entry name" value="PROKAR_LIPOPROTEIN"/>
    <property type="match status" value="1"/>
</dbReference>
<dbReference type="EMBL" id="GBXM01024910">
    <property type="protein sequence ID" value="JAH83667.1"/>
    <property type="molecule type" value="Transcribed_RNA"/>
</dbReference>
<organism evidence="2">
    <name type="scientific">Anguilla anguilla</name>
    <name type="common">European freshwater eel</name>
    <name type="synonym">Muraena anguilla</name>
    <dbReference type="NCBI Taxonomy" id="7936"/>
    <lineage>
        <taxon>Eukaryota</taxon>
        <taxon>Metazoa</taxon>
        <taxon>Chordata</taxon>
        <taxon>Craniata</taxon>
        <taxon>Vertebrata</taxon>
        <taxon>Euteleostomi</taxon>
        <taxon>Actinopterygii</taxon>
        <taxon>Neopterygii</taxon>
        <taxon>Teleostei</taxon>
        <taxon>Anguilliformes</taxon>
        <taxon>Anguillidae</taxon>
        <taxon>Anguilla</taxon>
    </lineage>
</organism>
<feature type="region of interest" description="Disordered" evidence="1">
    <location>
        <begin position="1"/>
        <end position="29"/>
    </location>
</feature>
<evidence type="ECO:0000256" key="1">
    <source>
        <dbReference type="SAM" id="MobiDB-lite"/>
    </source>
</evidence>
<sequence>MQIFHKPPNPSEIMPTEGQAFSSWSQACI</sequence>
<reference evidence="2" key="1">
    <citation type="submission" date="2014-11" db="EMBL/GenBank/DDBJ databases">
        <authorList>
            <person name="Amaro Gonzalez C."/>
        </authorList>
    </citation>
    <scope>NUCLEOTIDE SEQUENCE</scope>
</reference>
<feature type="compositionally biased region" description="Polar residues" evidence="1">
    <location>
        <begin position="19"/>
        <end position="29"/>
    </location>
</feature>
<reference evidence="2" key="2">
    <citation type="journal article" date="2015" name="Fish Shellfish Immunol.">
        <title>Early steps in the European eel (Anguilla anguilla)-Vibrio vulnificus interaction in the gills: Role of the RtxA13 toxin.</title>
        <authorList>
            <person name="Callol A."/>
            <person name="Pajuelo D."/>
            <person name="Ebbesson L."/>
            <person name="Teles M."/>
            <person name="MacKenzie S."/>
            <person name="Amaro C."/>
        </authorList>
    </citation>
    <scope>NUCLEOTIDE SEQUENCE</scope>
</reference>
<dbReference type="AlphaFoldDB" id="A0A0E9VZY0"/>